<protein>
    <recommendedName>
        <fullName evidence="3">Reverse transcriptase</fullName>
    </recommendedName>
</protein>
<proteinExistence type="predicted"/>
<dbReference type="EMBL" id="OU899034">
    <property type="protein sequence ID" value="CAH1708460.1"/>
    <property type="molecule type" value="Genomic_DNA"/>
</dbReference>
<evidence type="ECO:0000313" key="2">
    <source>
        <dbReference type="Proteomes" id="UP001154329"/>
    </source>
</evidence>
<dbReference type="Proteomes" id="UP001154329">
    <property type="component" value="Chromosome 1"/>
</dbReference>
<gene>
    <name evidence="1" type="ORF">APHIGO_LOCUS430</name>
</gene>
<keyword evidence="2" id="KW-1185">Reference proteome</keyword>
<evidence type="ECO:0008006" key="3">
    <source>
        <dbReference type="Google" id="ProtNLM"/>
    </source>
</evidence>
<reference evidence="1" key="1">
    <citation type="submission" date="2022-02" db="EMBL/GenBank/DDBJ databases">
        <authorList>
            <person name="King R."/>
        </authorList>
    </citation>
    <scope>NUCLEOTIDE SEQUENCE</scope>
</reference>
<evidence type="ECO:0000313" key="1">
    <source>
        <dbReference type="EMBL" id="CAH1708460.1"/>
    </source>
</evidence>
<reference evidence="1" key="2">
    <citation type="submission" date="2022-10" db="EMBL/GenBank/DDBJ databases">
        <authorList>
            <consortium name="ENA_rothamsted_submissions"/>
            <consortium name="culmorum"/>
            <person name="King R."/>
        </authorList>
    </citation>
    <scope>NUCLEOTIDE SEQUENCE</scope>
</reference>
<dbReference type="AlphaFoldDB" id="A0A9P0NBP8"/>
<name>A0A9P0NBP8_APHGO</name>
<accession>A0A9P0NBP8</accession>
<sequence length="178" mass="20026">MSLVPRNKTAVNRVQRKAILRSICGYRTVSETAANILSGVPLADLLAEERSAVFSEKRSATRRHLSPLADTMKKWKARIAEAKTGGWTKRLIPDVDRWCERKGDLDYHTTHVLSGHGCFGVYLHKIKKEETDVCHHCNMGPDSAEHTVVECPAWDEERHRLQRATGTTVTIDNLVPPC</sequence>
<organism evidence="1 2">
    <name type="scientific">Aphis gossypii</name>
    <name type="common">Cotton aphid</name>
    <dbReference type="NCBI Taxonomy" id="80765"/>
    <lineage>
        <taxon>Eukaryota</taxon>
        <taxon>Metazoa</taxon>
        <taxon>Ecdysozoa</taxon>
        <taxon>Arthropoda</taxon>
        <taxon>Hexapoda</taxon>
        <taxon>Insecta</taxon>
        <taxon>Pterygota</taxon>
        <taxon>Neoptera</taxon>
        <taxon>Paraneoptera</taxon>
        <taxon>Hemiptera</taxon>
        <taxon>Sternorrhyncha</taxon>
        <taxon>Aphidomorpha</taxon>
        <taxon>Aphidoidea</taxon>
        <taxon>Aphididae</taxon>
        <taxon>Aphidini</taxon>
        <taxon>Aphis</taxon>
        <taxon>Aphis</taxon>
    </lineage>
</organism>